<feature type="signal peptide" evidence="1">
    <location>
        <begin position="1"/>
        <end position="21"/>
    </location>
</feature>
<evidence type="ECO:0000256" key="1">
    <source>
        <dbReference type="SAM" id="SignalP"/>
    </source>
</evidence>
<organism evidence="2 3">
    <name type="scientific">Strongyloides venezuelensis</name>
    <name type="common">Threadworm</name>
    <dbReference type="NCBI Taxonomy" id="75913"/>
    <lineage>
        <taxon>Eukaryota</taxon>
        <taxon>Metazoa</taxon>
        <taxon>Ecdysozoa</taxon>
        <taxon>Nematoda</taxon>
        <taxon>Chromadorea</taxon>
        <taxon>Rhabditida</taxon>
        <taxon>Tylenchina</taxon>
        <taxon>Panagrolaimomorpha</taxon>
        <taxon>Strongyloidoidea</taxon>
        <taxon>Strongyloididae</taxon>
        <taxon>Strongyloides</taxon>
    </lineage>
</organism>
<evidence type="ECO:0000313" key="3">
    <source>
        <dbReference type="WBParaSite" id="SVE_0004600.1"/>
    </source>
</evidence>
<keyword evidence="2" id="KW-1185">Reference proteome</keyword>
<name>A0A0K0EU53_STRVS</name>
<protein>
    <submittedName>
        <fullName evidence="3">6-cysteine protein</fullName>
    </submittedName>
</protein>
<dbReference type="Proteomes" id="UP000035680">
    <property type="component" value="Unassembled WGS sequence"/>
</dbReference>
<proteinExistence type="predicted"/>
<feature type="chain" id="PRO_5005328630" evidence="1">
    <location>
        <begin position="22"/>
        <end position="495"/>
    </location>
</feature>
<reference evidence="2" key="1">
    <citation type="submission" date="2014-07" db="EMBL/GenBank/DDBJ databases">
        <authorList>
            <person name="Martin A.A"/>
            <person name="De Silva N."/>
        </authorList>
    </citation>
    <scope>NUCLEOTIDE SEQUENCE</scope>
</reference>
<dbReference type="WBParaSite" id="SVE_0004600.1">
    <property type="protein sequence ID" value="SVE_0004600.1"/>
    <property type="gene ID" value="SVE_0004600"/>
</dbReference>
<keyword evidence="1" id="KW-0732">Signal</keyword>
<accession>A0A0K0EU53</accession>
<evidence type="ECO:0000313" key="2">
    <source>
        <dbReference type="Proteomes" id="UP000035680"/>
    </source>
</evidence>
<dbReference type="AlphaFoldDB" id="A0A0K0EU53"/>
<sequence length="495" mass="57265">MLTMFSKILLLLFTRFLSTYGDGTYSDRDDGTIFIQGLVDDKRQTFQTISMKDLQERLPEPIEIGNYKFEHLRVIAADIDLAPEETSTILFEFENDVGESSLSFSKHDRQKCKPRKDFGYFSHVTPICNFFVCEAGFFYSDPVIKGNAIYNETKPIDYAFYLTYKSPRKDGFVMYTIPYRDFWFPMTYIPSTNWASGNKFVENIIPDYVKDTAVEPVTTKNYYETIVYGPVWPVKKFDRFFTATTLNQRVTGPTVFKYKLVEDDTLIPKFGMEIGENPKDLDTCIDSNGEKLDDRPEESYFIYYYNPTIVHDRKPLMKKYSIGDEIHSGGALLYYRKHCKVFNNFGPYSGQKHIFPKCVRKINANYKHPIKTDPPPVEENVKNEPYPVEKDLLIDPKEGDVFNIIEMYPKKKSVVIGCAKDLDKYGDLQKVDVVHTEEDPETNPVCIDNTNTEFGQNKLSVKFINDFANNTQIVCTYKTPSGVTFSIKKNVAYRE</sequence>
<reference evidence="3" key="2">
    <citation type="submission" date="2015-08" db="UniProtKB">
        <authorList>
            <consortium name="WormBaseParasite"/>
        </authorList>
    </citation>
    <scope>IDENTIFICATION</scope>
</reference>